<evidence type="ECO:0000313" key="3">
    <source>
        <dbReference type="Proteomes" id="UP000192247"/>
    </source>
</evidence>
<keyword evidence="3" id="KW-1185">Reference proteome</keyword>
<evidence type="ECO:0000256" key="1">
    <source>
        <dbReference type="SAM" id="MobiDB-lite"/>
    </source>
</evidence>
<organism evidence="2 3">
    <name type="scientific">Tropilaelaps mercedesae</name>
    <dbReference type="NCBI Taxonomy" id="418985"/>
    <lineage>
        <taxon>Eukaryota</taxon>
        <taxon>Metazoa</taxon>
        <taxon>Ecdysozoa</taxon>
        <taxon>Arthropoda</taxon>
        <taxon>Chelicerata</taxon>
        <taxon>Arachnida</taxon>
        <taxon>Acari</taxon>
        <taxon>Parasitiformes</taxon>
        <taxon>Mesostigmata</taxon>
        <taxon>Gamasina</taxon>
        <taxon>Dermanyssoidea</taxon>
        <taxon>Laelapidae</taxon>
        <taxon>Tropilaelaps</taxon>
    </lineage>
</organism>
<comment type="caution">
    <text evidence="2">The sequence shown here is derived from an EMBL/GenBank/DDBJ whole genome shotgun (WGS) entry which is preliminary data.</text>
</comment>
<proteinExistence type="predicted"/>
<protein>
    <submittedName>
        <fullName evidence="2">Homeobox protein extradenticle-like</fullName>
    </submittedName>
</protein>
<dbReference type="GO" id="GO:0003677">
    <property type="term" value="F:DNA binding"/>
    <property type="evidence" value="ECO:0007669"/>
    <property type="project" value="UniProtKB-KW"/>
</dbReference>
<reference evidence="2 3" key="1">
    <citation type="journal article" date="2017" name="Gigascience">
        <title>Draft genome of the honey bee ectoparasitic mite, Tropilaelaps mercedesae, is shaped by the parasitic life history.</title>
        <authorList>
            <person name="Dong X."/>
            <person name="Armstrong S.D."/>
            <person name="Xia D."/>
            <person name="Makepeace B.L."/>
            <person name="Darby A.C."/>
            <person name="Kadowaki T."/>
        </authorList>
    </citation>
    <scope>NUCLEOTIDE SEQUENCE [LARGE SCALE GENOMIC DNA]</scope>
    <source>
        <strain evidence="2">Wuxi-XJTLU</strain>
    </source>
</reference>
<evidence type="ECO:0000313" key="2">
    <source>
        <dbReference type="EMBL" id="OQR70953.1"/>
    </source>
</evidence>
<dbReference type="AlphaFoldDB" id="A0A1V9XC29"/>
<sequence>MMIILAHRRQGHIHWIAAGASAYGGQGGQGQMISPPPPDAMYGMGMNGATGNGNDYATSMAAANAVQSQFCLQCRCSGLKRLRGSSSTEVLPKSSVLFSTAADCHVPPAEAAPADGTAGRTITHGGPQTDAGSRGQLPSAAAVPQSIA</sequence>
<feature type="region of interest" description="Disordered" evidence="1">
    <location>
        <begin position="108"/>
        <end position="148"/>
    </location>
</feature>
<gene>
    <name evidence="2" type="ORF">BIW11_11290</name>
</gene>
<name>A0A1V9XC29_9ACAR</name>
<dbReference type="InParanoid" id="A0A1V9XC29"/>
<keyword evidence="2" id="KW-0371">Homeobox</keyword>
<keyword evidence="2" id="KW-0238">DNA-binding</keyword>
<accession>A0A1V9XC29</accession>
<dbReference type="Proteomes" id="UP000192247">
    <property type="component" value="Unassembled WGS sequence"/>
</dbReference>
<dbReference type="EMBL" id="MNPL01015684">
    <property type="protein sequence ID" value="OQR70953.1"/>
    <property type="molecule type" value="Genomic_DNA"/>
</dbReference>